<dbReference type="SUPFAM" id="SSF53335">
    <property type="entry name" value="S-adenosyl-L-methionine-dependent methyltransferases"/>
    <property type="match status" value="1"/>
</dbReference>
<keyword evidence="1 6" id="KW-0963">Cytoplasm</keyword>
<accession>A0AA41YXE3</accession>
<comment type="similarity">
    <text evidence="6">Belongs to the methyltransferase superfamily. RNA methyltransferase RsmG family.</text>
</comment>
<dbReference type="EC" id="2.1.1.170" evidence="6"/>
<dbReference type="GO" id="GO:0005829">
    <property type="term" value="C:cytosol"/>
    <property type="evidence" value="ECO:0007669"/>
    <property type="project" value="TreeGrafter"/>
</dbReference>
<feature type="binding site" evidence="6">
    <location>
        <begin position="129"/>
        <end position="130"/>
    </location>
    <ligand>
        <name>S-adenosyl-L-methionine</name>
        <dbReference type="ChEBI" id="CHEBI:59789"/>
    </ligand>
</feature>
<feature type="binding site" evidence="6">
    <location>
        <position position="145"/>
    </location>
    <ligand>
        <name>S-adenosyl-L-methionine</name>
        <dbReference type="ChEBI" id="CHEBI:59789"/>
    </ligand>
</feature>
<dbReference type="Proteomes" id="UP001165667">
    <property type="component" value="Unassembled WGS sequence"/>
</dbReference>
<dbReference type="HAMAP" id="MF_00074">
    <property type="entry name" value="16SrRNA_methyltr_G"/>
    <property type="match status" value="1"/>
</dbReference>
<dbReference type="Pfam" id="PF02527">
    <property type="entry name" value="GidB"/>
    <property type="match status" value="1"/>
</dbReference>
<keyword evidence="5 6" id="KW-0949">S-adenosyl-L-methionine</keyword>
<keyword evidence="4 6" id="KW-0808">Transferase</keyword>
<dbReference type="PANTHER" id="PTHR31760:SF0">
    <property type="entry name" value="S-ADENOSYL-L-METHIONINE-DEPENDENT METHYLTRANSFERASES SUPERFAMILY PROTEIN"/>
    <property type="match status" value="1"/>
</dbReference>
<evidence type="ECO:0000256" key="3">
    <source>
        <dbReference type="ARBA" id="ARBA00022603"/>
    </source>
</evidence>
<evidence type="ECO:0000256" key="4">
    <source>
        <dbReference type="ARBA" id="ARBA00022679"/>
    </source>
</evidence>
<dbReference type="EMBL" id="JAMOIM010000012">
    <property type="protein sequence ID" value="MCW6509894.1"/>
    <property type="molecule type" value="Genomic_DNA"/>
</dbReference>
<evidence type="ECO:0000256" key="2">
    <source>
        <dbReference type="ARBA" id="ARBA00022552"/>
    </source>
</evidence>
<keyword evidence="8" id="KW-1185">Reference proteome</keyword>
<comment type="catalytic activity">
    <reaction evidence="6">
        <text>guanosine(527) in 16S rRNA + S-adenosyl-L-methionine = N(7)-methylguanosine(527) in 16S rRNA + S-adenosyl-L-homocysteine</text>
        <dbReference type="Rhea" id="RHEA:42732"/>
        <dbReference type="Rhea" id="RHEA-COMP:10209"/>
        <dbReference type="Rhea" id="RHEA-COMP:10210"/>
        <dbReference type="ChEBI" id="CHEBI:57856"/>
        <dbReference type="ChEBI" id="CHEBI:59789"/>
        <dbReference type="ChEBI" id="CHEBI:74269"/>
        <dbReference type="ChEBI" id="CHEBI:74480"/>
        <dbReference type="EC" id="2.1.1.170"/>
    </reaction>
</comment>
<dbReference type="NCBIfam" id="TIGR00138">
    <property type="entry name" value="rsmG_gidB"/>
    <property type="match status" value="1"/>
</dbReference>
<evidence type="ECO:0000313" key="8">
    <source>
        <dbReference type="Proteomes" id="UP001165667"/>
    </source>
</evidence>
<dbReference type="PANTHER" id="PTHR31760">
    <property type="entry name" value="S-ADENOSYL-L-METHIONINE-DEPENDENT METHYLTRANSFERASES SUPERFAMILY PROTEIN"/>
    <property type="match status" value="1"/>
</dbReference>
<dbReference type="InterPro" id="IPR003682">
    <property type="entry name" value="rRNA_ssu_MeTfrase_G"/>
</dbReference>
<organism evidence="7 8">
    <name type="scientific">Lichenifustis flavocetrariae</name>
    <dbReference type="NCBI Taxonomy" id="2949735"/>
    <lineage>
        <taxon>Bacteria</taxon>
        <taxon>Pseudomonadati</taxon>
        <taxon>Pseudomonadota</taxon>
        <taxon>Alphaproteobacteria</taxon>
        <taxon>Hyphomicrobiales</taxon>
        <taxon>Lichenihabitantaceae</taxon>
        <taxon>Lichenifustis</taxon>
    </lineage>
</organism>
<comment type="caution">
    <text evidence="7">The sequence shown here is derived from an EMBL/GenBank/DDBJ whole genome shotgun (WGS) entry which is preliminary data.</text>
</comment>
<comment type="caution">
    <text evidence="6">Lacks conserved residue(s) required for the propagation of feature annotation.</text>
</comment>
<comment type="function">
    <text evidence="6">Specifically methylates the N7 position of guanine in position 527 of 16S rRNA.</text>
</comment>
<name>A0AA41YXE3_9HYPH</name>
<feature type="binding site" evidence="6">
    <location>
        <position position="81"/>
    </location>
    <ligand>
        <name>S-adenosyl-L-methionine</name>
        <dbReference type="ChEBI" id="CHEBI:59789"/>
    </ligand>
</feature>
<evidence type="ECO:0000256" key="5">
    <source>
        <dbReference type="ARBA" id="ARBA00022691"/>
    </source>
</evidence>
<proteinExistence type="inferred from homology"/>
<dbReference type="AlphaFoldDB" id="A0AA41YXE3"/>
<evidence type="ECO:0000256" key="6">
    <source>
        <dbReference type="HAMAP-Rule" id="MF_00074"/>
    </source>
</evidence>
<dbReference type="GO" id="GO:0070043">
    <property type="term" value="F:rRNA (guanine-N7-)-methyltransferase activity"/>
    <property type="evidence" value="ECO:0007669"/>
    <property type="project" value="UniProtKB-UniRule"/>
</dbReference>
<keyword evidence="2 6" id="KW-0698">rRNA processing</keyword>
<dbReference type="Gene3D" id="3.40.50.150">
    <property type="entry name" value="Vaccinia Virus protein VP39"/>
    <property type="match status" value="1"/>
</dbReference>
<evidence type="ECO:0000313" key="7">
    <source>
        <dbReference type="EMBL" id="MCW6509894.1"/>
    </source>
</evidence>
<dbReference type="InterPro" id="IPR029063">
    <property type="entry name" value="SAM-dependent_MTases_sf"/>
</dbReference>
<feature type="binding site" evidence="6">
    <location>
        <position position="76"/>
    </location>
    <ligand>
        <name>S-adenosyl-L-methionine</name>
        <dbReference type="ChEBI" id="CHEBI:59789"/>
    </ligand>
</feature>
<evidence type="ECO:0000256" key="1">
    <source>
        <dbReference type="ARBA" id="ARBA00022490"/>
    </source>
</evidence>
<sequence>MSRSIELDRERALRLMAVSRETADLFAIYVDLLARWQSIKNLVGPSTLPEVWTRHIADSHQLVALAPDARVWTDMGSGAGFPGLVVAIEIRDRPGAQVHLIESNNRKAAFLREVARETGAPVVVHPRRIEDVVPDLGAIDVLTARALAPLPQLFLWGKRLIDAGTLGLFLKGEEIATESATVAEDPAYAIDFVESVTPGSGRIVRVRAVDAAAGREEGNSNAR</sequence>
<keyword evidence="3 6" id="KW-0489">Methyltransferase</keyword>
<gene>
    <name evidence="6 7" type="primary">rsmG</name>
    <name evidence="7" type="ORF">M8523_17895</name>
</gene>
<reference evidence="7" key="1">
    <citation type="submission" date="2022-05" db="EMBL/GenBank/DDBJ databases">
        <authorList>
            <person name="Pankratov T."/>
        </authorList>
    </citation>
    <scope>NUCLEOTIDE SEQUENCE</scope>
    <source>
        <strain evidence="7">BP6-180914</strain>
    </source>
</reference>
<protein>
    <recommendedName>
        <fullName evidence="6">Ribosomal RNA small subunit methyltransferase G</fullName>
        <ecNumber evidence="6">2.1.1.170</ecNumber>
    </recommendedName>
    <alternativeName>
        <fullName evidence="6">16S rRNA 7-methylguanosine methyltransferase</fullName>
        <shortName evidence="6">16S rRNA m7G methyltransferase</shortName>
    </alternativeName>
</protein>
<comment type="subcellular location">
    <subcellularLocation>
        <location evidence="6">Cytoplasm</location>
    </subcellularLocation>
</comment>